<dbReference type="InterPro" id="IPR002884">
    <property type="entry name" value="P_dom"/>
</dbReference>
<dbReference type="Pfam" id="PF01483">
    <property type="entry name" value="P_proprotein"/>
    <property type="match status" value="1"/>
</dbReference>
<evidence type="ECO:0000256" key="8">
    <source>
        <dbReference type="ARBA" id="ARBA00023180"/>
    </source>
</evidence>
<evidence type="ECO:0000256" key="10">
    <source>
        <dbReference type="SAM" id="MobiDB-lite"/>
    </source>
</evidence>
<feature type="domain" description="P/Homo B" evidence="12">
    <location>
        <begin position="182"/>
        <end position="313"/>
    </location>
</feature>
<dbReference type="AlphaFoldDB" id="A0A226EVU2"/>
<keyword evidence="11" id="KW-0472">Membrane</keyword>
<accession>A0A226EVU2</accession>
<dbReference type="CDD" id="cd04059">
    <property type="entry name" value="Peptidases_S8_Protein_convertases_Kexins_Furin-like"/>
    <property type="match status" value="1"/>
</dbReference>
<dbReference type="SUPFAM" id="SSF49785">
    <property type="entry name" value="Galactose-binding domain-like"/>
    <property type="match status" value="1"/>
</dbReference>
<keyword evidence="3" id="KW-0165">Cleavage on pair of basic residues</keyword>
<evidence type="ECO:0000256" key="3">
    <source>
        <dbReference type="ARBA" id="ARBA00022685"/>
    </source>
</evidence>
<keyword evidence="4" id="KW-0732">Signal</keyword>
<keyword evidence="2 13" id="KW-0645">Protease</keyword>
<feature type="compositionally biased region" description="Polar residues" evidence="10">
    <location>
        <begin position="375"/>
        <end position="385"/>
    </location>
</feature>
<feature type="compositionally biased region" description="Polar residues" evidence="10">
    <location>
        <begin position="336"/>
        <end position="351"/>
    </location>
</feature>
<feature type="region of interest" description="Disordered" evidence="10">
    <location>
        <begin position="555"/>
        <end position="628"/>
    </location>
</feature>
<keyword evidence="11" id="KW-0812">Transmembrane</keyword>
<dbReference type="OrthoDB" id="300641at2759"/>
<dbReference type="CDD" id="cd00064">
    <property type="entry name" value="FU"/>
    <property type="match status" value="2"/>
</dbReference>
<organism evidence="13 14">
    <name type="scientific">Folsomia candida</name>
    <name type="common">Springtail</name>
    <dbReference type="NCBI Taxonomy" id="158441"/>
    <lineage>
        <taxon>Eukaryota</taxon>
        <taxon>Metazoa</taxon>
        <taxon>Ecdysozoa</taxon>
        <taxon>Arthropoda</taxon>
        <taxon>Hexapoda</taxon>
        <taxon>Collembola</taxon>
        <taxon>Entomobryomorpha</taxon>
        <taxon>Isotomoidea</taxon>
        <taxon>Isotomidae</taxon>
        <taxon>Proisotominae</taxon>
        <taxon>Folsomia</taxon>
    </lineage>
</organism>
<dbReference type="InterPro" id="IPR008979">
    <property type="entry name" value="Galactose-bd-like_sf"/>
</dbReference>
<dbReference type="Gene3D" id="2.10.220.10">
    <property type="entry name" value="Hormone Receptor, Insulin-like Growth Factor Receptor 1, Chain A, domain 2"/>
    <property type="match status" value="1"/>
</dbReference>
<feature type="compositionally biased region" description="Basic residues" evidence="10">
    <location>
        <begin position="406"/>
        <end position="423"/>
    </location>
</feature>
<dbReference type="GO" id="GO:0005802">
    <property type="term" value="C:trans-Golgi network"/>
    <property type="evidence" value="ECO:0007669"/>
    <property type="project" value="TreeGrafter"/>
</dbReference>
<feature type="compositionally biased region" description="Polar residues" evidence="10">
    <location>
        <begin position="481"/>
        <end position="511"/>
    </location>
</feature>
<keyword evidence="11" id="KW-1133">Transmembrane helix</keyword>
<evidence type="ECO:0000256" key="6">
    <source>
        <dbReference type="ARBA" id="ARBA00022825"/>
    </source>
</evidence>
<dbReference type="PROSITE" id="PS00138">
    <property type="entry name" value="SUBTILASE_SER"/>
    <property type="match status" value="1"/>
</dbReference>
<sequence length="909" mass="99383">MQAKLSMAQGSWQRELSWKGRNGKGSIFVWASGNGGRDHDNCNCDGYTNSIWTLSISSATENGLVPWYSEACSSTLATTYSSGGTGEKQIITIDLHHSCTQSHTGTSASAPLAAGICALALQANTNLTWRDMQHIVVRTARPNNLIAPDWSTNGVGLNVSHSFGYGLMDAGAMVKLSRKWKPVPEQNKCEIKAKQLDKNIPAKSKVTLELKVTDCPGVRFLEHVQAKVTLMSGRRGDLQIYLVSPSGTRSVLLAHRRHDLNRSGFTDWPFMTVHSWGETPLGKWTLEIHNEGRYTGRTVLKRWSLISYGTEEDVNSGDYSSSETDLSRSRSKPASFPNSPQTPAFSFPLNFSSSDTQKFPTKNIITKTTSANKELDGLQTSDSGHTYSSNVTTSGSSGETSISNRKPSRQRQNKGKNVSKKQKVAASVPPFSKTLESHVIIASDDEDFKRLLKLKFNLNQNQSGVSSDDISRADVSNSNFTNQTTASSPYLSLQNASYSSPSPLKTEQNRSVQEERFVNATDVHAMEEKSTTLANVNQSQNITGKLQTWSLIAHGIEGNPNDPEEKANGNVSKSTDTGSKRPTSDNDASSSTNISSSKPPANDDFDGSDNSIAVPLNHVHNSPLPANSEMAADSSLSILSTSVASSPSSSACAKMSDQNGKCLECSLGLALFNGICQPSCPDGYVSQGHSREDVGPAALLTYICVQCHYTCKTCIGPSAYECRTCYEDSSLANVENFGQLCYTSQWLSYMSEAVIWFKLLIGSLVVNVIVIIILIYCICSRRNNRASGIVGRTHSTGESQRQWERDNQIYTRISPDDNNLSEDEFENLEIESETEEFSTNDVEMRIGKKFLVAEETKHDDGLLIKNKNYKANIKTFKVALSPSQIVSNVSSKTISEDSIKLVKDDDENS</sequence>
<evidence type="ECO:0000313" key="14">
    <source>
        <dbReference type="Proteomes" id="UP000198287"/>
    </source>
</evidence>
<evidence type="ECO:0000313" key="13">
    <source>
        <dbReference type="EMBL" id="OXA61723.1"/>
    </source>
</evidence>
<dbReference type="Gene3D" id="2.60.120.260">
    <property type="entry name" value="Galactose-binding domain-like"/>
    <property type="match status" value="1"/>
</dbReference>
<dbReference type="OMA" id="IDLHHSC"/>
<comment type="caution">
    <text evidence="13">The sequence shown here is derived from an EMBL/GenBank/DDBJ whole genome shotgun (WGS) entry which is preliminary data.</text>
</comment>
<dbReference type="FunFam" id="2.60.120.260:FF:000006">
    <property type="entry name" value="Proprotein convertase subtilisin/kexin type 5"/>
    <property type="match status" value="1"/>
</dbReference>
<feature type="transmembrane region" description="Helical" evidence="11">
    <location>
        <begin position="755"/>
        <end position="779"/>
    </location>
</feature>
<comment type="caution">
    <text evidence="9">Lacks conserved residue(s) required for the propagation of feature annotation.</text>
</comment>
<dbReference type="PANTHER" id="PTHR42884:SF3">
    <property type="entry name" value="FURIN-LIKE PROTEASE 1, ISOFORMS 1_1-X_2"/>
    <property type="match status" value="1"/>
</dbReference>
<dbReference type="PANTHER" id="PTHR42884">
    <property type="entry name" value="PROPROTEIN CONVERTASE SUBTILISIN/KEXIN-RELATED"/>
    <property type="match status" value="1"/>
</dbReference>
<dbReference type="Gene3D" id="3.40.50.200">
    <property type="entry name" value="Peptidase S8/S53 domain"/>
    <property type="match status" value="1"/>
</dbReference>
<feature type="compositionally biased region" description="Low complexity" evidence="10">
    <location>
        <begin position="585"/>
        <end position="597"/>
    </location>
</feature>
<dbReference type="Pfam" id="PF00082">
    <property type="entry name" value="Peptidase_S8"/>
    <property type="match status" value="1"/>
</dbReference>
<comment type="similarity">
    <text evidence="1">Belongs to the peptidase S8 family. Furin subfamily.</text>
</comment>
<name>A0A226EVU2_FOLCA</name>
<reference evidence="13 14" key="1">
    <citation type="submission" date="2015-12" db="EMBL/GenBank/DDBJ databases">
        <title>The genome of Folsomia candida.</title>
        <authorList>
            <person name="Faddeeva A."/>
            <person name="Derks M.F."/>
            <person name="Anvar Y."/>
            <person name="Smit S."/>
            <person name="Van Straalen N."/>
            <person name="Roelofs D."/>
        </authorList>
    </citation>
    <scope>NUCLEOTIDE SEQUENCE [LARGE SCALE GENOMIC DNA]</scope>
    <source>
        <strain evidence="13 14">VU population</strain>
        <tissue evidence="13">Whole body</tissue>
    </source>
</reference>
<dbReference type="GO" id="GO:0000139">
    <property type="term" value="C:Golgi membrane"/>
    <property type="evidence" value="ECO:0007669"/>
    <property type="project" value="TreeGrafter"/>
</dbReference>
<dbReference type="STRING" id="158441.A0A226EVU2"/>
<feature type="region of interest" description="Disordered" evidence="10">
    <location>
        <begin position="375"/>
        <end position="427"/>
    </location>
</feature>
<evidence type="ECO:0000256" key="5">
    <source>
        <dbReference type="ARBA" id="ARBA00022801"/>
    </source>
</evidence>
<dbReference type="Proteomes" id="UP000198287">
    <property type="component" value="Unassembled WGS sequence"/>
</dbReference>
<keyword evidence="7" id="KW-0865">Zymogen</keyword>
<feature type="region of interest" description="Disordered" evidence="10">
    <location>
        <begin position="481"/>
        <end position="512"/>
    </location>
</feature>
<dbReference type="SUPFAM" id="SSF52743">
    <property type="entry name" value="Subtilisin-like"/>
    <property type="match status" value="1"/>
</dbReference>
<evidence type="ECO:0000256" key="11">
    <source>
        <dbReference type="SAM" id="Phobius"/>
    </source>
</evidence>
<dbReference type="SUPFAM" id="SSF57184">
    <property type="entry name" value="Growth factor receptor domain"/>
    <property type="match status" value="1"/>
</dbReference>
<keyword evidence="5" id="KW-0378">Hydrolase</keyword>
<feature type="region of interest" description="Disordered" evidence="10">
    <location>
        <begin position="312"/>
        <end position="351"/>
    </location>
</feature>
<feature type="compositionally biased region" description="Low complexity" evidence="10">
    <location>
        <begin position="386"/>
        <end position="403"/>
    </location>
</feature>
<evidence type="ECO:0000256" key="9">
    <source>
        <dbReference type="PROSITE-ProRule" id="PRU01240"/>
    </source>
</evidence>
<proteinExistence type="inferred from homology"/>
<keyword evidence="14" id="KW-1185">Reference proteome</keyword>
<dbReference type="GO" id="GO:0004252">
    <property type="term" value="F:serine-type endopeptidase activity"/>
    <property type="evidence" value="ECO:0007669"/>
    <property type="project" value="InterPro"/>
</dbReference>
<dbReference type="PROSITE" id="PS51829">
    <property type="entry name" value="P_HOMO_B"/>
    <property type="match status" value="1"/>
</dbReference>
<evidence type="ECO:0000256" key="4">
    <source>
        <dbReference type="ARBA" id="ARBA00022729"/>
    </source>
</evidence>
<dbReference type="GO" id="GO:0016486">
    <property type="term" value="P:peptide hormone processing"/>
    <property type="evidence" value="ECO:0007669"/>
    <property type="project" value="TreeGrafter"/>
</dbReference>
<dbReference type="InterPro" id="IPR034182">
    <property type="entry name" value="Kexin/furin"/>
</dbReference>
<evidence type="ECO:0000256" key="1">
    <source>
        <dbReference type="ARBA" id="ARBA00005325"/>
    </source>
</evidence>
<dbReference type="EMBL" id="LNIX01000001">
    <property type="protein sequence ID" value="OXA61723.1"/>
    <property type="molecule type" value="Genomic_DNA"/>
</dbReference>
<keyword evidence="8" id="KW-0325">Glycoprotein</keyword>
<keyword evidence="6" id="KW-0720">Serine protease</keyword>
<dbReference type="InterPro" id="IPR023828">
    <property type="entry name" value="Peptidase_S8_Ser-AS"/>
</dbReference>
<evidence type="ECO:0000256" key="7">
    <source>
        <dbReference type="ARBA" id="ARBA00023145"/>
    </source>
</evidence>
<dbReference type="PROSITE" id="PS51892">
    <property type="entry name" value="SUBTILASE"/>
    <property type="match status" value="1"/>
</dbReference>
<protein>
    <submittedName>
        <fullName evidence="13">Furin-like protease 1, isoform 1-CRR</fullName>
    </submittedName>
</protein>
<gene>
    <name evidence="13" type="ORF">Fcan01_02489</name>
</gene>
<dbReference type="InterPro" id="IPR009030">
    <property type="entry name" value="Growth_fac_rcpt_cys_sf"/>
</dbReference>
<dbReference type="InterPro" id="IPR000209">
    <property type="entry name" value="Peptidase_S8/S53_dom"/>
</dbReference>
<evidence type="ECO:0000259" key="12">
    <source>
        <dbReference type="PROSITE" id="PS51829"/>
    </source>
</evidence>
<dbReference type="InterPro" id="IPR006212">
    <property type="entry name" value="Furin_repeat"/>
</dbReference>
<evidence type="ECO:0000256" key="2">
    <source>
        <dbReference type="ARBA" id="ARBA00022670"/>
    </source>
</evidence>
<dbReference type="InterPro" id="IPR036852">
    <property type="entry name" value="Peptidase_S8/S53_dom_sf"/>
</dbReference>